<keyword evidence="2" id="KW-0808">Transferase</keyword>
<evidence type="ECO:0000256" key="3">
    <source>
        <dbReference type="PIRSR" id="PIRSR018153-1"/>
    </source>
</evidence>
<dbReference type="AlphaFoldDB" id="A0A9W8HAH6"/>
<keyword evidence="5" id="KW-1185">Reference proteome</keyword>
<dbReference type="Proteomes" id="UP001140172">
    <property type="component" value="Unassembled WGS sequence"/>
</dbReference>
<dbReference type="Gene3D" id="3.90.550.10">
    <property type="entry name" value="Spore Coat Polysaccharide Biosynthesis Protein SpsA, Chain A"/>
    <property type="match status" value="1"/>
</dbReference>
<dbReference type="PANTHER" id="PTHR31121:SF6">
    <property type="entry name" value="ALPHA-1,2 MANNOSYLTRANSFERASE KTR1"/>
    <property type="match status" value="1"/>
</dbReference>
<accession>A0A9W8HAH6</accession>
<dbReference type="GO" id="GO:0000032">
    <property type="term" value="P:cell wall mannoprotein biosynthetic process"/>
    <property type="evidence" value="ECO:0007669"/>
    <property type="project" value="TreeGrafter"/>
</dbReference>
<dbReference type="InterPro" id="IPR002685">
    <property type="entry name" value="Glyco_trans_15"/>
</dbReference>
<dbReference type="OrthoDB" id="439943at2759"/>
<comment type="caution">
    <text evidence="4">The sequence shown here is derived from an EMBL/GenBank/DDBJ whole genome shotgun (WGS) entry which is preliminary data.</text>
</comment>
<organism evidence="4 5">
    <name type="scientific">Coemansia interrupta</name>
    <dbReference type="NCBI Taxonomy" id="1126814"/>
    <lineage>
        <taxon>Eukaryota</taxon>
        <taxon>Fungi</taxon>
        <taxon>Fungi incertae sedis</taxon>
        <taxon>Zoopagomycota</taxon>
        <taxon>Kickxellomycotina</taxon>
        <taxon>Kickxellomycetes</taxon>
        <taxon>Kickxellales</taxon>
        <taxon>Kickxellaceae</taxon>
        <taxon>Coemansia</taxon>
    </lineage>
</organism>
<dbReference type="FunFam" id="3.90.550.10:FF:000051">
    <property type="entry name" value="Alpha-1,2-mannosyltransferase (Ktr4)"/>
    <property type="match status" value="1"/>
</dbReference>
<name>A0A9W8HAH6_9FUNG</name>
<dbReference type="EMBL" id="JANBUM010000304">
    <property type="protein sequence ID" value="KAJ2779324.1"/>
    <property type="molecule type" value="Genomic_DNA"/>
</dbReference>
<dbReference type="InterPro" id="IPR029044">
    <property type="entry name" value="Nucleotide-diphossugar_trans"/>
</dbReference>
<gene>
    <name evidence="4" type="primary">KRE2_2</name>
    <name evidence="4" type="ORF">GGI15_003916</name>
</gene>
<dbReference type="SUPFAM" id="SSF53448">
    <property type="entry name" value="Nucleotide-diphospho-sugar transferases"/>
    <property type="match status" value="1"/>
</dbReference>
<dbReference type="GO" id="GO:0006493">
    <property type="term" value="P:protein O-linked glycosylation"/>
    <property type="evidence" value="ECO:0007669"/>
    <property type="project" value="TreeGrafter"/>
</dbReference>
<evidence type="ECO:0000313" key="4">
    <source>
        <dbReference type="EMBL" id="KAJ2779324.1"/>
    </source>
</evidence>
<evidence type="ECO:0000313" key="5">
    <source>
        <dbReference type="Proteomes" id="UP001140172"/>
    </source>
</evidence>
<dbReference type="PIRSF" id="PIRSF018153">
    <property type="entry name" value="Glyco_trans_15"/>
    <property type="match status" value="1"/>
</dbReference>
<reference evidence="4" key="1">
    <citation type="submission" date="2022-07" db="EMBL/GenBank/DDBJ databases">
        <title>Phylogenomic reconstructions and comparative analyses of Kickxellomycotina fungi.</title>
        <authorList>
            <person name="Reynolds N.K."/>
            <person name="Stajich J.E."/>
            <person name="Barry K."/>
            <person name="Grigoriev I.V."/>
            <person name="Crous P."/>
            <person name="Smith M.E."/>
        </authorList>
    </citation>
    <scope>NUCLEOTIDE SEQUENCE</scope>
    <source>
        <strain evidence="4">BCRC 34489</strain>
    </source>
</reference>
<comment type="similarity">
    <text evidence="1">Belongs to the glycosyltransferase 15 family.</text>
</comment>
<sequence>MTAAMMMAAQRGSTSRQGHAYPNTARLVLLLVMLAAAVLLFAKPPPIERARMLAYTPAQIRESRLKPANIEIKHPVRAAYVILVRNSELHELRATIRQLEDQFNARHRYPYVFLNNKPFTEEFKRAMEWVTSGDCHFGLVPYEHWSMPPWVDRVRAKWAMAMLGSKVPYGDSESYRKMCRYESGFFFRHPLLDDYDYYWRVEPGVEFSCEITHDPFKYMADNKKTYGFTISLREIPLTVKTLWKTTNAFRASYPEYIAPNNMLSWITASNGDYNLCHFWSNFEIASLDFFRSPQYTAYFDFLDRAGGFFLERWGDAPVHTLAAAMFLNKTQVHFFDNIGYYHRPFQNCPTDPQFNMQHCFCNPNRSMIHNEDSCTNAWLQL</sequence>
<feature type="active site" description="Nucleophile" evidence="3">
    <location>
        <position position="283"/>
    </location>
</feature>
<dbReference type="PANTHER" id="PTHR31121">
    <property type="entry name" value="ALPHA-1,2 MANNOSYLTRANSFERASE KTR1"/>
    <property type="match status" value="1"/>
</dbReference>
<evidence type="ECO:0000256" key="2">
    <source>
        <dbReference type="ARBA" id="ARBA00022679"/>
    </source>
</evidence>
<dbReference type="GO" id="GO:0000026">
    <property type="term" value="F:alpha-1,2-mannosyltransferase activity"/>
    <property type="evidence" value="ECO:0007669"/>
    <property type="project" value="TreeGrafter"/>
</dbReference>
<evidence type="ECO:0000256" key="1">
    <source>
        <dbReference type="ARBA" id="ARBA00007677"/>
    </source>
</evidence>
<protein>
    <submittedName>
        <fullName evidence="4">Alpha 1,2-mannosyltransferase 2.4.1</fullName>
    </submittedName>
</protein>
<dbReference type="GO" id="GO:0005794">
    <property type="term" value="C:Golgi apparatus"/>
    <property type="evidence" value="ECO:0007669"/>
    <property type="project" value="TreeGrafter"/>
</dbReference>
<dbReference type="Pfam" id="PF01793">
    <property type="entry name" value="Glyco_transf_15"/>
    <property type="match status" value="1"/>
</dbReference>
<dbReference type="GO" id="GO:0006487">
    <property type="term" value="P:protein N-linked glycosylation"/>
    <property type="evidence" value="ECO:0007669"/>
    <property type="project" value="TreeGrafter"/>
</dbReference>
<dbReference type="GO" id="GO:0016020">
    <property type="term" value="C:membrane"/>
    <property type="evidence" value="ECO:0007669"/>
    <property type="project" value="InterPro"/>
</dbReference>
<proteinExistence type="inferred from homology"/>